<proteinExistence type="predicted"/>
<dbReference type="OrthoDB" id="511852at2759"/>
<feature type="compositionally biased region" description="Gly residues" evidence="1">
    <location>
        <begin position="82"/>
        <end position="102"/>
    </location>
</feature>
<reference evidence="2 3" key="1">
    <citation type="journal article" date="2018" name="Plant J.">
        <title>Genome sequences of Chlorella sorokiniana UTEX 1602 and Micractinium conductrix SAG 241.80: implications to maltose excretion by a green alga.</title>
        <authorList>
            <person name="Arriola M.B."/>
            <person name="Velmurugan N."/>
            <person name="Zhang Y."/>
            <person name="Plunkett M.H."/>
            <person name="Hondzo H."/>
            <person name="Barney B.M."/>
        </authorList>
    </citation>
    <scope>NUCLEOTIDE SEQUENCE [LARGE SCALE GENOMIC DNA]</scope>
    <source>
        <strain evidence="2 3">SAG 241.80</strain>
    </source>
</reference>
<evidence type="ECO:0000256" key="1">
    <source>
        <dbReference type="SAM" id="MobiDB-lite"/>
    </source>
</evidence>
<dbReference type="PANTHER" id="PTHR35745:SF1">
    <property type="entry name" value="OS04G0513000 PROTEIN"/>
    <property type="match status" value="1"/>
</dbReference>
<feature type="region of interest" description="Disordered" evidence="1">
    <location>
        <begin position="80"/>
        <end position="116"/>
    </location>
</feature>
<dbReference type="Proteomes" id="UP000239649">
    <property type="component" value="Unassembled WGS sequence"/>
</dbReference>
<dbReference type="EMBL" id="LHPF02000016">
    <property type="protein sequence ID" value="PSC71082.1"/>
    <property type="molecule type" value="Genomic_DNA"/>
</dbReference>
<protein>
    <submittedName>
        <fullName evidence="2">Thylakoid lumen</fullName>
    </submittedName>
</protein>
<dbReference type="AlphaFoldDB" id="A0A2P6VAG0"/>
<gene>
    <name evidence="2" type="ORF">C2E20_5556</name>
</gene>
<organism evidence="2 3">
    <name type="scientific">Micractinium conductrix</name>
    <dbReference type="NCBI Taxonomy" id="554055"/>
    <lineage>
        <taxon>Eukaryota</taxon>
        <taxon>Viridiplantae</taxon>
        <taxon>Chlorophyta</taxon>
        <taxon>core chlorophytes</taxon>
        <taxon>Trebouxiophyceae</taxon>
        <taxon>Chlorellales</taxon>
        <taxon>Chlorellaceae</taxon>
        <taxon>Chlorella clade</taxon>
        <taxon>Micractinium</taxon>
    </lineage>
</organism>
<evidence type="ECO:0000313" key="3">
    <source>
        <dbReference type="Proteomes" id="UP000239649"/>
    </source>
</evidence>
<keyword evidence="3" id="KW-1185">Reference proteome</keyword>
<evidence type="ECO:0000313" key="2">
    <source>
        <dbReference type="EMBL" id="PSC71082.1"/>
    </source>
</evidence>
<comment type="caution">
    <text evidence="2">The sequence shown here is derived from an EMBL/GenBank/DDBJ whole genome shotgun (WGS) entry which is preliminary data.</text>
</comment>
<accession>A0A2P6VAG0</accession>
<dbReference type="PANTHER" id="PTHR35745">
    <property type="entry name" value="BNACNNG14650D PROTEIN"/>
    <property type="match status" value="1"/>
</dbReference>
<dbReference type="InterPro" id="IPR040003">
    <property type="entry name" value="PG18-like"/>
</dbReference>
<sequence length="150" mass="14906">MRSYAASGGRDAGSTAQESRNMLEAFFVGRALAEVANERLGAALGDALAEFGKFDAELRQGMREFQEEVLARAQREMLAASGAGGGSGGGSGSGSSGGGSTLGGAASPPPDLPALVDDLRAEVASARAVLQQLKHKAATQAGGSASAGPR</sequence>
<dbReference type="Pfam" id="PF20711">
    <property type="entry name" value="DUF6825"/>
    <property type="match status" value="1"/>
</dbReference>
<dbReference type="STRING" id="554055.A0A2P6VAG0"/>
<dbReference type="GO" id="GO:0010027">
    <property type="term" value="P:thylakoid membrane organization"/>
    <property type="evidence" value="ECO:0007669"/>
    <property type="project" value="InterPro"/>
</dbReference>
<name>A0A2P6VAG0_9CHLO</name>